<organism evidence="1 2">
    <name type="scientific">Campylobacter peloridis</name>
    <dbReference type="NCBI Taxonomy" id="488546"/>
    <lineage>
        <taxon>Bacteria</taxon>
        <taxon>Pseudomonadati</taxon>
        <taxon>Campylobacterota</taxon>
        <taxon>Epsilonproteobacteria</taxon>
        <taxon>Campylobacterales</taxon>
        <taxon>Campylobacteraceae</taxon>
        <taxon>Campylobacter</taxon>
    </lineage>
</organism>
<dbReference type="EMBL" id="CP063079">
    <property type="protein sequence ID" value="QOQ89245.1"/>
    <property type="molecule type" value="Genomic_DNA"/>
</dbReference>
<accession>A0ABX6TT92</accession>
<dbReference type="RefSeq" id="WP_044599234.1">
    <property type="nucleotide sequence ID" value="NZ_CP063079.1"/>
</dbReference>
<dbReference type="Proteomes" id="UP000595070">
    <property type="component" value="Chromosome"/>
</dbReference>
<reference evidence="1 2" key="1">
    <citation type="submission" date="2020-10" db="EMBL/GenBank/DDBJ databases">
        <title>Campylobacter and Helicobacter PacBio genomes.</title>
        <authorList>
            <person name="Lane C."/>
        </authorList>
    </citation>
    <scope>NUCLEOTIDE SEQUENCE [LARGE SCALE GENOMIC DNA]</scope>
    <source>
        <strain evidence="1 2">2016D-0074</strain>
    </source>
</reference>
<sequence length="195" mass="22865">MLKELEFNFKENRNYIHGTDIYNAILSLYKDNIASNFELSFHNIAHNNLILSDIKPDNLQKLRFVCNFLKKDSSICCLYGIDNPLSKPTLSKPYLEESITENITINHIEKSIILNNPSVFTYMEEIVALNKYLLTKLFHEVKGKWYFSKLQIQNIPLEKTYPIKLIFKSNFNFLIVKSAIYLGDKFLGFIYFSLK</sequence>
<evidence type="ECO:0000313" key="1">
    <source>
        <dbReference type="EMBL" id="QOQ89245.1"/>
    </source>
</evidence>
<gene>
    <name evidence="1" type="ORF">IMC75_01875</name>
</gene>
<protein>
    <submittedName>
        <fullName evidence="1">Uncharacterized protein</fullName>
    </submittedName>
</protein>
<name>A0ABX6TT92_9BACT</name>
<proteinExistence type="predicted"/>
<keyword evidence="2" id="KW-1185">Reference proteome</keyword>
<evidence type="ECO:0000313" key="2">
    <source>
        <dbReference type="Proteomes" id="UP000595070"/>
    </source>
</evidence>